<dbReference type="RefSeq" id="WP_129060761.1">
    <property type="nucleotide sequence ID" value="NZ_NXIE01000001.1"/>
</dbReference>
<dbReference type="EMBL" id="NXIE01000001">
    <property type="protein sequence ID" value="RXK14624.1"/>
    <property type="molecule type" value="Genomic_DNA"/>
</dbReference>
<evidence type="ECO:0000256" key="6">
    <source>
        <dbReference type="RuleBase" id="RU003862"/>
    </source>
</evidence>
<protein>
    <recommendedName>
        <fullName evidence="6">Methylenetetrahydrofolate reductase</fullName>
    </recommendedName>
</protein>
<comment type="pathway">
    <text evidence="2 6">One-carbon metabolism; tetrahydrofolate interconversion.</text>
</comment>
<dbReference type="GO" id="GO:0006555">
    <property type="term" value="P:methionine metabolic process"/>
    <property type="evidence" value="ECO:0007669"/>
    <property type="project" value="InterPro"/>
</dbReference>
<comment type="cofactor">
    <cofactor evidence="1 6">
        <name>FAD</name>
        <dbReference type="ChEBI" id="CHEBI:57692"/>
    </cofactor>
</comment>
<keyword evidence="4 6" id="KW-0274">FAD</keyword>
<dbReference type="UniPathway" id="UPA00193"/>
<dbReference type="InterPro" id="IPR003171">
    <property type="entry name" value="Mehydrof_redctse-like"/>
</dbReference>
<dbReference type="GO" id="GO:0004489">
    <property type="term" value="F:methylenetetrahydrofolate reductase [NAD(P)H] activity"/>
    <property type="evidence" value="ECO:0007669"/>
    <property type="project" value="InterPro"/>
</dbReference>
<reference evidence="7 8" key="1">
    <citation type="submission" date="2017-09" db="EMBL/GenBank/DDBJ databases">
        <title>Genomics of the genus Arcobacter.</title>
        <authorList>
            <person name="Perez-Cataluna A."/>
            <person name="Figueras M.J."/>
            <person name="Salas-Masso N."/>
        </authorList>
    </citation>
    <scope>NUCLEOTIDE SEQUENCE [LARGE SCALE GENOMIC DNA]</scope>
    <source>
        <strain evidence="7 8">F156-34</strain>
    </source>
</reference>
<dbReference type="OrthoDB" id="4367389at2"/>
<keyword evidence="5 6" id="KW-0560">Oxidoreductase</keyword>
<gene>
    <name evidence="7" type="ORF">CP965_04050</name>
</gene>
<organism evidence="7 8">
    <name type="scientific">Halarcobacter mediterraneus</name>
    <dbReference type="NCBI Taxonomy" id="2023153"/>
    <lineage>
        <taxon>Bacteria</taxon>
        <taxon>Pseudomonadati</taxon>
        <taxon>Campylobacterota</taxon>
        <taxon>Epsilonproteobacteria</taxon>
        <taxon>Campylobacterales</taxon>
        <taxon>Arcobacteraceae</taxon>
        <taxon>Halarcobacter</taxon>
    </lineage>
</organism>
<accession>A0A4Q1AWT9</accession>
<dbReference type="Proteomes" id="UP000289718">
    <property type="component" value="Unassembled WGS sequence"/>
</dbReference>
<evidence type="ECO:0000256" key="2">
    <source>
        <dbReference type="ARBA" id="ARBA00004777"/>
    </source>
</evidence>
<keyword evidence="8" id="KW-1185">Reference proteome</keyword>
<evidence type="ECO:0000313" key="8">
    <source>
        <dbReference type="Proteomes" id="UP000289718"/>
    </source>
</evidence>
<evidence type="ECO:0000256" key="3">
    <source>
        <dbReference type="ARBA" id="ARBA00022630"/>
    </source>
</evidence>
<dbReference type="GO" id="GO:0035999">
    <property type="term" value="P:tetrahydrofolate interconversion"/>
    <property type="evidence" value="ECO:0007669"/>
    <property type="project" value="UniProtKB-UniPathway"/>
</dbReference>
<evidence type="ECO:0000256" key="1">
    <source>
        <dbReference type="ARBA" id="ARBA00001974"/>
    </source>
</evidence>
<name>A0A4Q1AWT9_9BACT</name>
<evidence type="ECO:0000256" key="5">
    <source>
        <dbReference type="ARBA" id="ARBA00023002"/>
    </source>
</evidence>
<dbReference type="Gene3D" id="3.20.20.220">
    <property type="match status" value="1"/>
</dbReference>
<dbReference type="InterPro" id="IPR029041">
    <property type="entry name" value="FAD-linked_oxidoreductase-like"/>
</dbReference>
<comment type="similarity">
    <text evidence="6">Belongs to the methylenetetrahydrofolate reductase family.</text>
</comment>
<comment type="caution">
    <text evidence="7">The sequence shown here is derived from an EMBL/GenBank/DDBJ whole genome shotgun (WGS) entry which is preliminary data.</text>
</comment>
<proteinExistence type="inferred from homology"/>
<evidence type="ECO:0000313" key="7">
    <source>
        <dbReference type="EMBL" id="RXK14624.1"/>
    </source>
</evidence>
<evidence type="ECO:0000256" key="4">
    <source>
        <dbReference type="ARBA" id="ARBA00022827"/>
    </source>
</evidence>
<dbReference type="AlphaFoldDB" id="A0A4Q1AWT9"/>
<sequence length="307" mass="35298">MLTDKIRNKEGGILLYGITPPKIKHTKEEIKEIANKHIDRISKLNVDGLVLYDIQDESDRTDEKRPFPFIKTLNPCEYSRNYLQELKTPRIVYRAVGNYTAKQFTAWLEQTRETQVHSVFVGAASHEQQTNITLKEAYSLKREVNDNLCLGGIAIPERHSKKHDEHLRVASKINESCEFFITQCVYDLEASKIFLTDYAKYVKENSIDAVPIIFTLTPCGSSKTLDFMKWLGINIPNYLEEELKESKDILAESVKLSKEIFEELFIFGKKRDIPVGCNIESVAIRKAEIDASVELLEEVKKIIKKHS</sequence>
<dbReference type="Pfam" id="PF02219">
    <property type="entry name" value="MTHFR"/>
    <property type="match status" value="1"/>
</dbReference>
<dbReference type="SUPFAM" id="SSF51730">
    <property type="entry name" value="FAD-linked oxidoreductase"/>
    <property type="match status" value="1"/>
</dbReference>
<keyword evidence="3 6" id="KW-0285">Flavoprotein</keyword>